<reference evidence="2" key="1">
    <citation type="journal article" date="2019" name="Int. J. Syst. Evol. Microbiol.">
        <title>The Global Catalogue of Microorganisms (GCM) 10K type strain sequencing project: providing services to taxonomists for standard genome sequencing and annotation.</title>
        <authorList>
            <consortium name="The Broad Institute Genomics Platform"/>
            <consortium name="The Broad Institute Genome Sequencing Center for Infectious Disease"/>
            <person name="Wu L."/>
            <person name="Ma J."/>
        </authorList>
    </citation>
    <scope>NUCLEOTIDE SEQUENCE [LARGE SCALE GENOMIC DNA]</scope>
    <source>
        <strain evidence="2">CCUG 60214</strain>
    </source>
</reference>
<organism evidence="1 2">
    <name type="scientific">Saccharothrix hoggarensis</name>
    <dbReference type="NCBI Taxonomy" id="913853"/>
    <lineage>
        <taxon>Bacteria</taxon>
        <taxon>Bacillati</taxon>
        <taxon>Actinomycetota</taxon>
        <taxon>Actinomycetes</taxon>
        <taxon>Pseudonocardiales</taxon>
        <taxon>Pseudonocardiaceae</taxon>
        <taxon>Saccharothrix</taxon>
    </lineage>
</organism>
<evidence type="ECO:0000313" key="2">
    <source>
        <dbReference type="Proteomes" id="UP001597168"/>
    </source>
</evidence>
<dbReference type="Proteomes" id="UP001597168">
    <property type="component" value="Unassembled WGS sequence"/>
</dbReference>
<evidence type="ECO:0000313" key="1">
    <source>
        <dbReference type="EMBL" id="MFD1145655.1"/>
    </source>
</evidence>
<keyword evidence="2" id="KW-1185">Reference proteome</keyword>
<proteinExistence type="predicted"/>
<gene>
    <name evidence="1" type="ORF">ACFQ3T_00795</name>
</gene>
<sequence>MSGGSTQATAMPGGRSYPPQVIVISEDKDTATYLPPLASGIAMEGSGRGGTTAAAFTWITDAPYTSLGYDDAYRRGGPRRPQLGCVHVPVERSFSCGFLPLGGRPRTCRANDGRSIMADFVGGQSPCRGGVGDSSDAV</sequence>
<dbReference type="EMBL" id="JBHTLK010000002">
    <property type="protein sequence ID" value="MFD1145655.1"/>
    <property type="molecule type" value="Genomic_DNA"/>
</dbReference>
<dbReference type="RefSeq" id="WP_380718586.1">
    <property type="nucleotide sequence ID" value="NZ_JBHTLK010000002.1"/>
</dbReference>
<name>A0ABW3QP10_9PSEU</name>
<protein>
    <submittedName>
        <fullName evidence="1">Uncharacterized protein</fullName>
    </submittedName>
</protein>
<accession>A0ABW3QP10</accession>
<comment type="caution">
    <text evidence="1">The sequence shown here is derived from an EMBL/GenBank/DDBJ whole genome shotgun (WGS) entry which is preliminary data.</text>
</comment>